<evidence type="ECO:0000313" key="3">
    <source>
        <dbReference type="Proteomes" id="UP001153269"/>
    </source>
</evidence>
<feature type="region of interest" description="Disordered" evidence="1">
    <location>
        <begin position="1"/>
        <end position="32"/>
    </location>
</feature>
<reference evidence="2" key="1">
    <citation type="submission" date="2020-03" db="EMBL/GenBank/DDBJ databases">
        <authorList>
            <person name="Weist P."/>
        </authorList>
    </citation>
    <scope>NUCLEOTIDE SEQUENCE</scope>
</reference>
<feature type="region of interest" description="Disordered" evidence="1">
    <location>
        <begin position="87"/>
        <end position="124"/>
    </location>
</feature>
<name>A0A9N7UKV3_PLEPL</name>
<comment type="caution">
    <text evidence="2">The sequence shown here is derived from an EMBL/GenBank/DDBJ whole genome shotgun (WGS) entry which is preliminary data.</text>
</comment>
<dbReference type="Proteomes" id="UP001153269">
    <property type="component" value="Unassembled WGS sequence"/>
</dbReference>
<evidence type="ECO:0000256" key="1">
    <source>
        <dbReference type="SAM" id="MobiDB-lite"/>
    </source>
</evidence>
<sequence>MAERAREEVQQENHLCGPDLSSTSISAAPGGGGSVLQSLLPVLIKLNKSGEFRSTCKQPGMGPGDVTTPRGEMTDEAAHRIILTDQIRPQTTGGGSSSAELHRHLPQLHIYLNKPTLQSGTKHR</sequence>
<protein>
    <submittedName>
        <fullName evidence="2">Uncharacterized protein</fullName>
    </submittedName>
</protein>
<accession>A0A9N7UKV3</accession>
<organism evidence="2 3">
    <name type="scientific">Pleuronectes platessa</name>
    <name type="common">European plaice</name>
    <dbReference type="NCBI Taxonomy" id="8262"/>
    <lineage>
        <taxon>Eukaryota</taxon>
        <taxon>Metazoa</taxon>
        <taxon>Chordata</taxon>
        <taxon>Craniata</taxon>
        <taxon>Vertebrata</taxon>
        <taxon>Euteleostomi</taxon>
        <taxon>Actinopterygii</taxon>
        <taxon>Neopterygii</taxon>
        <taxon>Teleostei</taxon>
        <taxon>Neoteleostei</taxon>
        <taxon>Acanthomorphata</taxon>
        <taxon>Carangaria</taxon>
        <taxon>Pleuronectiformes</taxon>
        <taxon>Pleuronectoidei</taxon>
        <taxon>Pleuronectidae</taxon>
        <taxon>Pleuronectes</taxon>
    </lineage>
</organism>
<gene>
    <name evidence="2" type="ORF">PLEPLA_LOCUS20008</name>
</gene>
<feature type="compositionally biased region" description="Polar residues" evidence="1">
    <location>
        <begin position="115"/>
        <end position="124"/>
    </location>
</feature>
<keyword evidence="3" id="KW-1185">Reference proteome</keyword>
<evidence type="ECO:0000313" key="2">
    <source>
        <dbReference type="EMBL" id="CAB1431951.1"/>
    </source>
</evidence>
<proteinExistence type="predicted"/>
<dbReference type="AlphaFoldDB" id="A0A9N7UKV3"/>
<feature type="compositionally biased region" description="Basic and acidic residues" evidence="1">
    <location>
        <begin position="1"/>
        <end position="11"/>
    </location>
</feature>
<dbReference type="EMBL" id="CADEAL010001391">
    <property type="protein sequence ID" value="CAB1431951.1"/>
    <property type="molecule type" value="Genomic_DNA"/>
</dbReference>